<organism evidence="11 12">
    <name type="scientific">Carex littledalei</name>
    <dbReference type="NCBI Taxonomy" id="544730"/>
    <lineage>
        <taxon>Eukaryota</taxon>
        <taxon>Viridiplantae</taxon>
        <taxon>Streptophyta</taxon>
        <taxon>Embryophyta</taxon>
        <taxon>Tracheophyta</taxon>
        <taxon>Spermatophyta</taxon>
        <taxon>Magnoliopsida</taxon>
        <taxon>Liliopsida</taxon>
        <taxon>Poales</taxon>
        <taxon>Cyperaceae</taxon>
        <taxon>Cyperoideae</taxon>
        <taxon>Cariceae</taxon>
        <taxon>Carex</taxon>
        <taxon>Carex subgen. Euthyceras</taxon>
    </lineage>
</organism>
<keyword evidence="4" id="KW-0805">Transcription regulation</keyword>
<dbReference type="PANTHER" id="PTHR47172">
    <property type="entry name" value="OS01G0976800 PROTEIN"/>
    <property type="match status" value="1"/>
</dbReference>
<evidence type="ECO:0000256" key="3">
    <source>
        <dbReference type="ARBA" id="ARBA00022833"/>
    </source>
</evidence>
<comment type="similarity">
    <text evidence="6">Belongs to the type IV zinc-finger family. Class B subfamily.</text>
</comment>
<dbReference type="AlphaFoldDB" id="A0A833VCZ3"/>
<comment type="function">
    <text evidence="7">Transcriptional regulator that specifically binds 5'-GATA-3' or 5'-GAT-3' motifs within gene promoters.</text>
</comment>
<evidence type="ECO:0000313" key="11">
    <source>
        <dbReference type="EMBL" id="KAF3334557.1"/>
    </source>
</evidence>
<accession>A0A833VCZ3</accession>
<dbReference type="PANTHER" id="PTHR47172:SF24">
    <property type="entry name" value="GATA ZINC FINGER DOMAIN-CONTAINING PROTEIN 14-RELATED"/>
    <property type="match status" value="1"/>
</dbReference>
<name>A0A833VCZ3_9POAL</name>
<reference evidence="11" key="1">
    <citation type="submission" date="2020-01" db="EMBL/GenBank/DDBJ databases">
        <title>Genome sequence of Kobresia littledalei, the first chromosome-level genome in the family Cyperaceae.</title>
        <authorList>
            <person name="Qu G."/>
        </authorList>
    </citation>
    <scope>NUCLEOTIDE SEQUENCE</scope>
    <source>
        <strain evidence="11">C.B.Clarke</strain>
        <tissue evidence="11">Leaf</tissue>
    </source>
</reference>
<dbReference type="Proteomes" id="UP000623129">
    <property type="component" value="Unassembled WGS sequence"/>
</dbReference>
<keyword evidence="5" id="KW-0804">Transcription</keyword>
<protein>
    <submittedName>
        <fullName evidence="11">GATA transcription factor 15</fullName>
    </submittedName>
</protein>
<dbReference type="OrthoDB" id="2162994at2759"/>
<keyword evidence="12" id="KW-1185">Reference proteome</keyword>
<evidence type="ECO:0000256" key="2">
    <source>
        <dbReference type="ARBA" id="ARBA00022771"/>
    </source>
</evidence>
<dbReference type="SMART" id="SM00401">
    <property type="entry name" value="ZnF_GATA"/>
    <property type="match status" value="1"/>
</dbReference>
<dbReference type="EMBL" id="SWLB01000009">
    <property type="protein sequence ID" value="KAF3334557.1"/>
    <property type="molecule type" value="Genomic_DNA"/>
</dbReference>
<dbReference type="Gene3D" id="3.30.50.10">
    <property type="entry name" value="Erythroid Transcription Factor GATA-1, subunit A"/>
    <property type="match status" value="1"/>
</dbReference>
<proteinExistence type="inferred from homology"/>
<dbReference type="PROSITE" id="PS50114">
    <property type="entry name" value="GATA_ZN_FINGER_2"/>
    <property type="match status" value="1"/>
</dbReference>
<dbReference type="SUPFAM" id="SSF57716">
    <property type="entry name" value="Glucocorticoid receptor-like (DNA-binding domain)"/>
    <property type="match status" value="1"/>
</dbReference>
<evidence type="ECO:0000256" key="5">
    <source>
        <dbReference type="ARBA" id="ARBA00023163"/>
    </source>
</evidence>
<feature type="region of interest" description="Disordered" evidence="9">
    <location>
        <begin position="1"/>
        <end position="35"/>
    </location>
</feature>
<feature type="domain" description="GATA-type" evidence="10">
    <location>
        <begin position="13"/>
        <end position="49"/>
    </location>
</feature>
<evidence type="ECO:0000256" key="8">
    <source>
        <dbReference type="PROSITE-ProRule" id="PRU00094"/>
    </source>
</evidence>
<dbReference type="PROSITE" id="PS00344">
    <property type="entry name" value="GATA_ZN_FINGER_1"/>
    <property type="match status" value="1"/>
</dbReference>
<dbReference type="CDD" id="cd00202">
    <property type="entry name" value="ZnF_GATA"/>
    <property type="match status" value="1"/>
</dbReference>
<keyword evidence="3" id="KW-0862">Zinc</keyword>
<evidence type="ECO:0000313" key="12">
    <source>
        <dbReference type="Proteomes" id="UP000623129"/>
    </source>
</evidence>
<gene>
    <name evidence="11" type="ORF">FCM35_KLT21161</name>
</gene>
<comment type="caution">
    <text evidence="11">The sequence shown here is derived from an EMBL/GenBank/DDBJ whole genome shotgun (WGS) entry which is preliminary data.</text>
</comment>
<evidence type="ECO:0000256" key="4">
    <source>
        <dbReference type="ARBA" id="ARBA00023015"/>
    </source>
</evidence>
<evidence type="ECO:0000256" key="9">
    <source>
        <dbReference type="SAM" id="MobiDB-lite"/>
    </source>
</evidence>
<evidence type="ECO:0000256" key="6">
    <source>
        <dbReference type="ARBA" id="ARBA00024019"/>
    </source>
</evidence>
<evidence type="ECO:0000256" key="7">
    <source>
        <dbReference type="ARBA" id="ARBA00037539"/>
    </source>
</evidence>
<evidence type="ECO:0000259" key="10">
    <source>
        <dbReference type="PROSITE" id="PS50114"/>
    </source>
</evidence>
<evidence type="ECO:0000256" key="1">
    <source>
        <dbReference type="ARBA" id="ARBA00022723"/>
    </source>
</evidence>
<feature type="region of interest" description="Disordered" evidence="9">
    <location>
        <begin position="55"/>
        <end position="86"/>
    </location>
</feature>
<dbReference type="InterPro" id="IPR000679">
    <property type="entry name" value="Znf_GATA"/>
</dbReference>
<feature type="compositionally biased region" description="Basic and acidic residues" evidence="9">
    <location>
        <begin position="65"/>
        <end position="81"/>
    </location>
</feature>
<keyword evidence="2 8" id="KW-0863">Zinc-finger</keyword>
<dbReference type="Pfam" id="PF00320">
    <property type="entry name" value="GATA"/>
    <property type="match status" value="1"/>
</dbReference>
<keyword evidence="1" id="KW-0479">Metal-binding</keyword>
<dbReference type="GO" id="GO:0006355">
    <property type="term" value="P:regulation of DNA-templated transcription"/>
    <property type="evidence" value="ECO:0007669"/>
    <property type="project" value="InterPro"/>
</dbReference>
<dbReference type="GO" id="GO:0008270">
    <property type="term" value="F:zinc ion binding"/>
    <property type="evidence" value="ECO:0007669"/>
    <property type="project" value="UniProtKB-KW"/>
</dbReference>
<dbReference type="GO" id="GO:0043565">
    <property type="term" value="F:sequence-specific DNA binding"/>
    <property type="evidence" value="ECO:0007669"/>
    <property type="project" value="InterPro"/>
</dbReference>
<sequence length="129" mass="14293">MPSMDLSDQKTTSGEERSCSICNTTKTPLWRGGPSGPKSLCNACGIKYRKKRREALGLESGTGGVKKENKRREEEEREKKSKSSIKLKMVGLEGEVVINKKKRKMMMKMGEEERAAILLMALSSGCVHG</sequence>
<dbReference type="InterPro" id="IPR013088">
    <property type="entry name" value="Znf_NHR/GATA"/>
</dbReference>